<organism evidence="3 4">
    <name type="scientific">Mesorhabditis belari</name>
    <dbReference type="NCBI Taxonomy" id="2138241"/>
    <lineage>
        <taxon>Eukaryota</taxon>
        <taxon>Metazoa</taxon>
        <taxon>Ecdysozoa</taxon>
        <taxon>Nematoda</taxon>
        <taxon>Chromadorea</taxon>
        <taxon>Rhabditida</taxon>
        <taxon>Rhabditina</taxon>
        <taxon>Rhabditomorpha</taxon>
        <taxon>Rhabditoidea</taxon>
        <taxon>Rhabditidae</taxon>
        <taxon>Mesorhabditinae</taxon>
        <taxon>Mesorhabditis</taxon>
    </lineage>
</organism>
<evidence type="ECO:0000313" key="3">
    <source>
        <dbReference type="Proteomes" id="UP000887575"/>
    </source>
</evidence>
<feature type="transmembrane region" description="Helical" evidence="1">
    <location>
        <begin position="236"/>
        <end position="256"/>
    </location>
</feature>
<dbReference type="Pfam" id="PF10328">
    <property type="entry name" value="7TM_GPCR_Srx"/>
    <property type="match status" value="1"/>
</dbReference>
<keyword evidence="1" id="KW-0472">Membrane</keyword>
<keyword evidence="3" id="KW-1185">Reference proteome</keyword>
<dbReference type="PANTHER" id="PTHR23017">
    <property type="entry name" value="SERPENTINE RECEPTOR, CLASS X"/>
    <property type="match status" value="1"/>
</dbReference>
<name>A0AAF3ERF4_9BILA</name>
<dbReference type="WBParaSite" id="MBELARI_LOCUS16599">
    <property type="protein sequence ID" value="MBELARI_LOCUS16599"/>
    <property type="gene ID" value="MBELARI_LOCUS16599"/>
</dbReference>
<reference evidence="4" key="1">
    <citation type="submission" date="2024-02" db="UniProtKB">
        <authorList>
            <consortium name="WormBaseParasite"/>
        </authorList>
    </citation>
    <scope>IDENTIFICATION</scope>
</reference>
<dbReference type="Proteomes" id="UP000887575">
    <property type="component" value="Unassembled WGS sequence"/>
</dbReference>
<dbReference type="AlphaFoldDB" id="A0AAF3ERF4"/>
<feature type="transmembrane region" description="Helical" evidence="1">
    <location>
        <begin position="98"/>
        <end position="126"/>
    </location>
</feature>
<feature type="transmembrane region" description="Helical" evidence="1">
    <location>
        <begin position="268"/>
        <end position="289"/>
    </location>
</feature>
<feature type="domain" description="7TM GPCR serpentine receptor class x (Srx)" evidence="2">
    <location>
        <begin position="31"/>
        <end position="280"/>
    </location>
</feature>
<feature type="transmembrane region" description="Helical" evidence="1">
    <location>
        <begin position="146"/>
        <end position="167"/>
    </location>
</feature>
<keyword evidence="1" id="KW-0812">Transmembrane</keyword>
<evidence type="ECO:0000259" key="2">
    <source>
        <dbReference type="Pfam" id="PF10328"/>
    </source>
</evidence>
<feature type="transmembrane region" description="Helical" evidence="1">
    <location>
        <begin position="59"/>
        <end position="78"/>
    </location>
</feature>
<protein>
    <submittedName>
        <fullName evidence="4">7TM GPCR serpentine receptor class x (Srx) domain-containing protein</fullName>
    </submittedName>
</protein>
<evidence type="ECO:0000313" key="4">
    <source>
        <dbReference type="WBParaSite" id="MBELARI_LOCUS16599"/>
    </source>
</evidence>
<feature type="transmembrane region" description="Helical" evidence="1">
    <location>
        <begin position="17"/>
        <end position="47"/>
    </location>
</feature>
<sequence length="308" mass="35216">MNSSNQLTSNSTNLHNYFFIASIVEASLIAIIGFLGVTFGIIGLFIVRRNSFLKGITGLYASLDLINTIIINACHLLWGVPCALWSISDSLPFLNYFFGNLIFTSVALGFLPKVYLGLSRFVVLAFNGKYSERFERTRRFQYASMVIYPLCIAILYSLPGCHCVFLTKSKNYFWTEGEQGLRVLFYAQLMVSYVFMPITTFIDASIFWMVRKKVFRAARQRTSQQKTEQLRKEYRLAAQMLVNLVNGILLNVSVFISKDFYLDLIAGFIVNTMLWQICTMTVSLSYVVFFKEKRSKALAIPLFILCLQ</sequence>
<keyword evidence="1" id="KW-1133">Transmembrane helix</keyword>
<dbReference type="PANTHER" id="PTHR23017:SF3">
    <property type="entry name" value="G-PROTEIN COUPLED RECEPTORS FAMILY 1 PROFILE DOMAIN-CONTAINING PROTEIN"/>
    <property type="match status" value="1"/>
</dbReference>
<dbReference type="InterPro" id="IPR019430">
    <property type="entry name" value="7TM_GPCR_serpentine_rcpt_Srx"/>
</dbReference>
<accession>A0AAF3ERF4</accession>
<feature type="transmembrane region" description="Helical" evidence="1">
    <location>
        <begin position="187"/>
        <end position="210"/>
    </location>
</feature>
<evidence type="ECO:0000256" key="1">
    <source>
        <dbReference type="SAM" id="Phobius"/>
    </source>
</evidence>
<proteinExistence type="predicted"/>